<reference evidence="1 2" key="1">
    <citation type="journal article" date="2011" name="BMC Genomics">
        <title>Comparative genome analysis and genome-guided physiological analysis of Roseobacter litoralis.</title>
        <authorList>
            <person name="Kalhoefer D."/>
            <person name="Thole S."/>
            <person name="Voget S."/>
            <person name="Lehmann R."/>
            <person name="Liesegang H."/>
            <person name="Wollher A."/>
            <person name="Daniel R."/>
            <person name="Simon M."/>
            <person name="Brinkhoff T."/>
        </authorList>
    </citation>
    <scope>NUCLEOTIDE SEQUENCE [LARGE SCALE GENOMIC DNA]</scope>
    <source>
        <strain evidence="2">ATCC 49566 / DSM 6996 / JCM 21268 / NBRC 15278 / OCh 149</strain>
    </source>
</reference>
<protein>
    <submittedName>
        <fullName evidence="1">Uncharacterized protein</fullName>
    </submittedName>
</protein>
<dbReference type="STRING" id="391595.RLO149_c040540"/>
<dbReference type="HOGENOM" id="CLU_3157378_0_0_5"/>
<dbReference type="Proteomes" id="UP000001353">
    <property type="component" value="Chromosome"/>
</dbReference>
<dbReference type="EMBL" id="CP002623">
    <property type="protein sequence ID" value="AEI95950.1"/>
    <property type="molecule type" value="Genomic_DNA"/>
</dbReference>
<keyword evidence="2" id="KW-1185">Reference proteome</keyword>
<evidence type="ECO:0000313" key="2">
    <source>
        <dbReference type="Proteomes" id="UP000001353"/>
    </source>
</evidence>
<dbReference type="KEGG" id="rli:RLO149_c040540"/>
<gene>
    <name evidence="1" type="ordered locus">RLO149_c040540</name>
</gene>
<evidence type="ECO:0000313" key="1">
    <source>
        <dbReference type="EMBL" id="AEI95950.1"/>
    </source>
</evidence>
<dbReference type="AlphaFoldDB" id="F7ZFE5"/>
<name>F7ZFE5_ROSLO</name>
<sequence length="48" mass="5395">MSVLLTFQERSDIESQVLRNFMSDADRSAQLMKNAMGNHGRKNHGGCL</sequence>
<accession>F7ZFE5</accession>
<organism evidence="1 2">
    <name type="scientific">Roseobacter litoralis (strain ATCC 49566 / DSM 6996 / JCM 21268 / NBRC 15278 / OCh 149)</name>
    <dbReference type="NCBI Taxonomy" id="391595"/>
    <lineage>
        <taxon>Bacteria</taxon>
        <taxon>Pseudomonadati</taxon>
        <taxon>Pseudomonadota</taxon>
        <taxon>Alphaproteobacteria</taxon>
        <taxon>Rhodobacterales</taxon>
        <taxon>Roseobacteraceae</taxon>
        <taxon>Roseobacter</taxon>
    </lineage>
</organism>
<proteinExistence type="predicted"/>